<organism evidence="1 2">
    <name type="scientific">Mycena albidolilacea</name>
    <dbReference type="NCBI Taxonomy" id="1033008"/>
    <lineage>
        <taxon>Eukaryota</taxon>
        <taxon>Fungi</taxon>
        <taxon>Dikarya</taxon>
        <taxon>Basidiomycota</taxon>
        <taxon>Agaricomycotina</taxon>
        <taxon>Agaricomycetes</taxon>
        <taxon>Agaricomycetidae</taxon>
        <taxon>Agaricales</taxon>
        <taxon>Marasmiineae</taxon>
        <taxon>Mycenaceae</taxon>
        <taxon>Mycena</taxon>
    </lineage>
</organism>
<sequence length="299" mass="33261">MNFHQLARVSKDAYNIISRDVFIFFCENFLRNGEYRESASCLLAGESPRYGQPGHARCVRDTTASVYDLTAALPIRNPAPFVAVIEGFASRATPALRAFLNLPALQDFTASCRIFTLASDDEMDKIAHVGPKPAIHPFVGDQIVGPDNPLTRKIQLPDEGVCKDTRMNPTPSLENLERLGYNRGNVAWARGIAMRKPPVHGVDPGRFQILRGRNLGGIQANIENPEKEEFLGVGSILEELFRARKIVQRTTVFASSHHSLRLVERQTSEHSEKCHKNFASNNVAPFAFVCFLHDSTTAM</sequence>
<dbReference type="EMBL" id="JARIHO010000106">
    <property type="protein sequence ID" value="KAJ7303435.1"/>
    <property type="molecule type" value="Genomic_DNA"/>
</dbReference>
<gene>
    <name evidence="1" type="ORF">DFH08DRAFT_825893</name>
</gene>
<reference evidence="1" key="1">
    <citation type="submission" date="2023-03" db="EMBL/GenBank/DDBJ databases">
        <title>Massive genome expansion in bonnet fungi (Mycena s.s.) driven by repeated elements and novel gene families across ecological guilds.</title>
        <authorList>
            <consortium name="Lawrence Berkeley National Laboratory"/>
            <person name="Harder C.B."/>
            <person name="Miyauchi S."/>
            <person name="Viragh M."/>
            <person name="Kuo A."/>
            <person name="Thoen E."/>
            <person name="Andreopoulos B."/>
            <person name="Lu D."/>
            <person name="Skrede I."/>
            <person name="Drula E."/>
            <person name="Henrissat B."/>
            <person name="Morin E."/>
            <person name="Kohler A."/>
            <person name="Barry K."/>
            <person name="LaButti K."/>
            <person name="Morin E."/>
            <person name="Salamov A."/>
            <person name="Lipzen A."/>
            <person name="Mereny Z."/>
            <person name="Hegedus B."/>
            <person name="Baldrian P."/>
            <person name="Stursova M."/>
            <person name="Weitz H."/>
            <person name="Taylor A."/>
            <person name="Grigoriev I.V."/>
            <person name="Nagy L.G."/>
            <person name="Martin F."/>
            <person name="Kauserud H."/>
        </authorList>
    </citation>
    <scope>NUCLEOTIDE SEQUENCE</scope>
    <source>
        <strain evidence="1">CBHHK002</strain>
    </source>
</reference>
<accession>A0AAD6Z279</accession>
<keyword evidence="2" id="KW-1185">Reference proteome</keyword>
<evidence type="ECO:0000313" key="2">
    <source>
        <dbReference type="Proteomes" id="UP001218218"/>
    </source>
</evidence>
<dbReference type="Proteomes" id="UP001218218">
    <property type="component" value="Unassembled WGS sequence"/>
</dbReference>
<comment type="caution">
    <text evidence="1">The sequence shown here is derived from an EMBL/GenBank/DDBJ whole genome shotgun (WGS) entry which is preliminary data.</text>
</comment>
<protein>
    <submittedName>
        <fullName evidence="1">Uncharacterized protein</fullName>
    </submittedName>
</protein>
<evidence type="ECO:0000313" key="1">
    <source>
        <dbReference type="EMBL" id="KAJ7303435.1"/>
    </source>
</evidence>
<name>A0AAD6Z279_9AGAR</name>
<proteinExistence type="predicted"/>
<dbReference type="AlphaFoldDB" id="A0AAD6Z279"/>